<dbReference type="Gene3D" id="4.10.400.10">
    <property type="entry name" value="Low-density Lipoprotein Receptor"/>
    <property type="match status" value="1"/>
</dbReference>
<dbReference type="Gene3D" id="3.20.20.370">
    <property type="entry name" value="Glycoside hydrolase/deacetylase"/>
    <property type="match status" value="1"/>
</dbReference>
<evidence type="ECO:0000313" key="5">
    <source>
        <dbReference type="EMBL" id="AQZ26777.1"/>
    </source>
</evidence>
<protein>
    <submittedName>
        <fullName evidence="5">Chitin deacetylase 3</fullName>
    </submittedName>
</protein>
<dbReference type="InterPro" id="IPR052740">
    <property type="entry name" value="CE4"/>
</dbReference>
<dbReference type="InterPro" id="IPR011330">
    <property type="entry name" value="Glyco_hydro/deAcase_b/a-brl"/>
</dbReference>
<dbReference type="GO" id="GO:0005975">
    <property type="term" value="P:carbohydrate metabolic process"/>
    <property type="evidence" value="ECO:0007669"/>
    <property type="project" value="InterPro"/>
</dbReference>
<dbReference type="PROSITE" id="PS01209">
    <property type="entry name" value="LDLRA_1"/>
    <property type="match status" value="1"/>
</dbReference>
<evidence type="ECO:0000259" key="4">
    <source>
        <dbReference type="PROSITE" id="PS50940"/>
    </source>
</evidence>
<feature type="chain" id="PRO_5012188820" evidence="3">
    <location>
        <begin position="23"/>
        <end position="520"/>
    </location>
</feature>
<dbReference type="InterPro" id="IPR036055">
    <property type="entry name" value="LDL_receptor-like_sf"/>
</dbReference>
<feature type="signal peptide" evidence="3">
    <location>
        <begin position="1"/>
        <end position="22"/>
    </location>
</feature>
<feature type="disulfide bond" evidence="2">
    <location>
        <begin position="110"/>
        <end position="122"/>
    </location>
</feature>
<dbReference type="GO" id="GO:0008061">
    <property type="term" value="F:chitin binding"/>
    <property type="evidence" value="ECO:0007669"/>
    <property type="project" value="InterPro"/>
</dbReference>
<keyword evidence="1 2" id="KW-1015">Disulfide bond</keyword>
<feature type="disulfide bond" evidence="2">
    <location>
        <begin position="117"/>
        <end position="135"/>
    </location>
</feature>
<dbReference type="Pfam" id="PF00057">
    <property type="entry name" value="Ldl_recept_a"/>
    <property type="match status" value="1"/>
</dbReference>
<feature type="domain" description="Chitin-binding type-2" evidence="4">
    <location>
        <begin position="26"/>
        <end position="92"/>
    </location>
</feature>
<dbReference type="AlphaFoldDB" id="A0A1U9XQU5"/>
<dbReference type="Pfam" id="PF01607">
    <property type="entry name" value="CBM_14"/>
    <property type="match status" value="1"/>
</dbReference>
<dbReference type="PANTHER" id="PTHR45985:SF5">
    <property type="entry name" value="CHITIN AND LDLR BINDING DEACETYLASE 3"/>
    <property type="match status" value="1"/>
</dbReference>
<dbReference type="SUPFAM" id="SSF57625">
    <property type="entry name" value="Invertebrate chitin-binding proteins"/>
    <property type="match status" value="1"/>
</dbReference>
<dbReference type="PANTHER" id="PTHR45985">
    <property type="match status" value="1"/>
</dbReference>
<evidence type="ECO:0000256" key="2">
    <source>
        <dbReference type="PROSITE-ProRule" id="PRU00124"/>
    </source>
</evidence>
<organism evidence="5">
    <name type="scientific">Tigriopus japonicus</name>
    <name type="common">Copepod</name>
    <dbReference type="NCBI Taxonomy" id="158387"/>
    <lineage>
        <taxon>Eukaryota</taxon>
        <taxon>Metazoa</taxon>
        <taxon>Ecdysozoa</taxon>
        <taxon>Arthropoda</taxon>
        <taxon>Crustacea</taxon>
        <taxon>Multicrustacea</taxon>
        <taxon>Hexanauplia</taxon>
        <taxon>Copepoda</taxon>
        <taxon>Harpacticoida</taxon>
        <taxon>Harpacticidae</taxon>
        <taxon>Tigriopus</taxon>
    </lineage>
</organism>
<feature type="disulfide bond" evidence="2">
    <location>
        <begin position="129"/>
        <end position="144"/>
    </location>
</feature>
<dbReference type="CDD" id="cd10974">
    <property type="entry name" value="CE4_CDA_like_1"/>
    <property type="match status" value="1"/>
</dbReference>
<dbReference type="InterPro" id="IPR023415">
    <property type="entry name" value="LDLR_class-A_CS"/>
</dbReference>
<reference evidence="5" key="1">
    <citation type="submission" date="2016-06" db="EMBL/GenBank/DDBJ databases">
        <authorList>
            <person name="Kjaerup R.B."/>
            <person name="Dalgaard T.S."/>
            <person name="Juul-Madsen H.R."/>
        </authorList>
    </citation>
    <scope>NUCLEOTIDE SEQUENCE</scope>
</reference>
<name>A0A1U9XQU5_TIGJA</name>
<dbReference type="InterPro" id="IPR036508">
    <property type="entry name" value="Chitin-bd_dom_sf"/>
</dbReference>
<proteinExistence type="evidence at transcript level"/>
<dbReference type="Gene3D" id="2.170.140.10">
    <property type="entry name" value="Chitin binding domain"/>
    <property type="match status" value="1"/>
</dbReference>
<dbReference type="EMBL" id="KX427155">
    <property type="protein sequence ID" value="AQZ26777.1"/>
    <property type="molecule type" value="mRNA"/>
</dbReference>
<dbReference type="InterPro" id="IPR002557">
    <property type="entry name" value="Chitin-bd_dom"/>
</dbReference>
<evidence type="ECO:0000256" key="3">
    <source>
        <dbReference type="SAM" id="SignalP"/>
    </source>
</evidence>
<dbReference type="PROSITE" id="PS50940">
    <property type="entry name" value="CHIT_BIND_II"/>
    <property type="match status" value="1"/>
</dbReference>
<sequence length="520" mass="60194">MSGQLLQVALMGVILLGTHTLALRERVSCIENGKFYRNPNRAPEEVWSDNHCSEYFLCIEGEVFDFKCSTGLSFDINRQICDFKDKVDNCDITSEVTTPRPLFNTQEPICPTGEHACADGSCLPTPLFCDGHADCYDGSDEGWCDSEHDPNAAPSCDYSNCTLPHCFCSVDGTLVPGGMDPSDVPQMVIITFDDAVNDENWELYQEKLFPPGKKNPNGCPIHGTFFISHEYTNYAMVNKLWNQGHEIAVHSITHRSPENWWDKNATIEDWFDEMVGQANIINRFGGVRMEDIRGVRVPFLRPGWNKQFLMMKEFGFVYDASIPAPLSDPPIWPYTLDFKIPHKCISNRMCPSRSFPGIWEMPLNQLVFEEYSCAMVDSCPPYFSQDEIYEIFMTNFNRHYNSNRAPLGLYFHTTWFRDKKNRRAFRKFLDQMVSRNDVWVVNNYEAIQWMQSPTPQAQMNDFQDWKTCDQPTPIEEQACNIPNVCKLFSRELRKQRYLYTCKDCPDTYPWIKNEFGMEFK</sequence>
<dbReference type="SUPFAM" id="SSF88713">
    <property type="entry name" value="Glycoside hydrolase/deacetylase"/>
    <property type="match status" value="1"/>
</dbReference>
<evidence type="ECO:0000256" key="1">
    <source>
        <dbReference type="ARBA" id="ARBA00023157"/>
    </source>
</evidence>
<dbReference type="SMART" id="SM00192">
    <property type="entry name" value="LDLa"/>
    <property type="match status" value="1"/>
</dbReference>
<dbReference type="PROSITE" id="PS50068">
    <property type="entry name" value="LDLRA_2"/>
    <property type="match status" value="1"/>
</dbReference>
<dbReference type="SMART" id="SM00494">
    <property type="entry name" value="ChtBD2"/>
    <property type="match status" value="1"/>
</dbReference>
<accession>A0A1U9XQU5</accession>
<dbReference type="GO" id="GO:0005576">
    <property type="term" value="C:extracellular region"/>
    <property type="evidence" value="ECO:0007669"/>
    <property type="project" value="InterPro"/>
</dbReference>
<keyword evidence="3" id="KW-0732">Signal</keyword>
<dbReference type="CDD" id="cd00112">
    <property type="entry name" value="LDLa"/>
    <property type="match status" value="1"/>
</dbReference>
<dbReference type="SUPFAM" id="SSF57424">
    <property type="entry name" value="LDL receptor-like module"/>
    <property type="match status" value="1"/>
</dbReference>
<dbReference type="InterPro" id="IPR002172">
    <property type="entry name" value="LDrepeatLR_classA_rpt"/>
</dbReference>